<dbReference type="OrthoDB" id="3539644at2759"/>
<reference evidence="1 2" key="1">
    <citation type="journal article" date="2020" name="Genomics">
        <title>Complete, high-quality genomes from long-read metagenomic sequencing of two wolf lichen thalli reveals enigmatic genome architecture.</title>
        <authorList>
            <person name="McKenzie S.K."/>
            <person name="Walston R.F."/>
            <person name="Allen J.L."/>
        </authorList>
    </citation>
    <scope>NUCLEOTIDE SEQUENCE [LARGE SCALE GENOMIC DNA]</scope>
    <source>
        <strain evidence="1">WasteWater2</strain>
    </source>
</reference>
<dbReference type="AlphaFoldDB" id="A0A8H6L3L7"/>
<protein>
    <submittedName>
        <fullName evidence="1">Uncharacterized protein</fullName>
    </submittedName>
</protein>
<evidence type="ECO:0000313" key="1">
    <source>
        <dbReference type="EMBL" id="KAF6234229.1"/>
    </source>
</evidence>
<dbReference type="EMBL" id="JACCJC010000032">
    <property type="protein sequence ID" value="KAF6234229.1"/>
    <property type="molecule type" value="Genomic_DNA"/>
</dbReference>
<dbReference type="Proteomes" id="UP000578531">
    <property type="component" value="Unassembled WGS sequence"/>
</dbReference>
<dbReference type="GeneID" id="59289305"/>
<name>A0A8H6L3L7_9LECA</name>
<organism evidence="1 2">
    <name type="scientific">Letharia columbiana</name>
    <dbReference type="NCBI Taxonomy" id="112416"/>
    <lineage>
        <taxon>Eukaryota</taxon>
        <taxon>Fungi</taxon>
        <taxon>Dikarya</taxon>
        <taxon>Ascomycota</taxon>
        <taxon>Pezizomycotina</taxon>
        <taxon>Lecanoromycetes</taxon>
        <taxon>OSLEUM clade</taxon>
        <taxon>Lecanoromycetidae</taxon>
        <taxon>Lecanorales</taxon>
        <taxon>Lecanorineae</taxon>
        <taxon>Parmeliaceae</taxon>
        <taxon>Letharia</taxon>
    </lineage>
</organism>
<keyword evidence="2" id="KW-1185">Reference proteome</keyword>
<comment type="caution">
    <text evidence="1">The sequence shown here is derived from an EMBL/GenBank/DDBJ whole genome shotgun (WGS) entry which is preliminary data.</text>
</comment>
<accession>A0A8H6L3L7</accession>
<gene>
    <name evidence="1" type="ORF">HO173_007649</name>
</gene>
<evidence type="ECO:0000313" key="2">
    <source>
        <dbReference type="Proteomes" id="UP000578531"/>
    </source>
</evidence>
<proteinExistence type="predicted"/>
<dbReference type="RefSeq" id="XP_037163630.1">
    <property type="nucleotide sequence ID" value="XM_037309551.1"/>
</dbReference>
<sequence length="115" mass="12132">MSRSIVISEMSNSVTGTFVLYDLLSISTMSGSIEITIVPHPASSSKAPAELRLNTVSGSIKVTMAPFLHDPSTAIPKRPFNSSLKSMSGSITAALVHSGTIGTERTSRKLILIAE</sequence>